<gene>
    <name evidence="2" type="ORF">BFJ63_vAg15234</name>
</gene>
<dbReference type="Proteomes" id="UP000290540">
    <property type="component" value="Unassembled WGS sequence"/>
</dbReference>
<dbReference type="EMBL" id="MQTW01000214">
    <property type="protein sequence ID" value="RYC81887.1"/>
    <property type="molecule type" value="Genomic_DNA"/>
</dbReference>
<feature type="region of interest" description="Disordered" evidence="1">
    <location>
        <begin position="1"/>
        <end position="35"/>
    </location>
</feature>
<feature type="compositionally biased region" description="Basic and acidic residues" evidence="1">
    <location>
        <begin position="24"/>
        <end position="35"/>
    </location>
</feature>
<name>A0A4Q2VD08_FUSOX</name>
<protein>
    <submittedName>
        <fullName evidence="2">Uncharacterized protein</fullName>
    </submittedName>
</protein>
<organism evidence="2 3">
    <name type="scientific">Fusarium oxysporum f. sp. narcissi</name>
    <dbReference type="NCBI Taxonomy" id="451672"/>
    <lineage>
        <taxon>Eukaryota</taxon>
        <taxon>Fungi</taxon>
        <taxon>Dikarya</taxon>
        <taxon>Ascomycota</taxon>
        <taxon>Pezizomycotina</taxon>
        <taxon>Sordariomycetes</taxon>
        <taxon>Hypocreomycetidae</taxon>
        <taxon>Hypocreales</taxon>
        <taxon>Nectriaceae</taxon>
        <taxon>Fusarium</taxon>
        <taxon>Fusarium oxysporum species complex</taxon>
    </lineage>
</organism>
<sequence>MATKEAPERRKPTPAIPSSSTIDAEDRRTIKISGE</sequence>
<evidence type="ECO:0000313" key="3">
    <source>
        <dbReference type="Proteomes" id="UP000290540"/>
    </source>
</evidence>
<evidence type="ECO:0000313" key="2">
    <source>
        <dbReference type="EMBL" id="RYC81887.1"/>
    </source>
</evidence>
<evidence type="ECO:0000256" key="1">
    <source>
        <dbReference type="SAM" id="MobiDB-lite"/>
    </source>
</evidence>
<comment type="caution">
    <text evidence="2">The sequence shown here is derived from an EMBL/GenBank/DDBJ whole genome shotgun (WGS) entry which is preliminary data.</text>
</comment>
<accession>A0A4Q2VD08</accession>
<reference evidence="2 3" key="1">
    <citation type="submission" date="2016-12" db="EMBL/GenBank/DDBJ databases">
        <title>Draft genome sequence of Fusarium oxysporum causing rot on Narcissus.</title>
        <authorList>
            <person name="Armitage A.D."/>
            <person name="Taylor A."/>
            <person name="Clarkson J.P."/>
            <person name="Harrison R.J."/>
            <person name="Jackson A.C."/>
        </authorList>
    </citation>
    <scope>NUCLEOTIDE SEQUENCE [LARGE SCALE GENOMIC DNA]</scope>
    <source>
        <strain evidence="2 3">N139</strain>
    </source>
</reference>
<proteinExistence type="predicted"/>
<dbReference type="AlphaFoldDB" id="A0A4Q2VD08"/>
<feature type="compositionally biased region" description="Basic and acidic residues" evidence="1">
    <location>
        <begin position="1"/>
        <end position="11"/>
    </location>
</feature>